<dbReference type="OrthoDB" id="835278at2"/>
<dbReference type="Proteomes" id="UP000027821">
    <property type="component" value="Unassembled WGS sequence"/>
</dbReference>
<proteinExistence type="predicted"/>
<sequence>MKKIYVLIILFCSIFLDIQAQEYLHFTDFYLSGGYKNQPYTALNQKLTEAGYQSFGSNMGTIGIGINHFNSYRWGFFAESEYNLNSKRSSNDELNYRYMPLHITAGVQYIIFKYRPLSQWRFYPRIAVYAGSTSLDLISNDLNLDFDENLMGAMNTSFLYQRNYGLNLSLNADKVIAAFIKPTTQVGIYSRMGIQVGYFLNVINSRTRLRRNFKPDLRDDFAIHNAPEFDPSAFYVKINIGLGKFKREIRTDRPAAF</sequence>
<evidence type="ECO:0000313" key="1">
    <source>
        <dbReference type="EMBL" id="KEO73574.1"/>
    </source>
</evidence>
<gene>
    <name evidence="1" type="ORF">EL17_11785</name>
</gene>
<organism evidence="1 2">
    <name type="scientific">Anditalea andensis</name>
    <dbReference type="NCBI Taxonomy" id="1048983"/>
    <lineage>
        <taxon>Bacteria</taxon>
        <taxon>Pseudomonadati</taxon>
        <taxon>Bacteroidota</taxon>
        <taxon>Cytophagia</taxon>
        <taxon>Cytophagales</taxon>
        <taxon>Cytophagaceae</taxon>
        <taxon>Anditalea</taxon>
    </lineage>
</organism>
<dbReference type="eggNOG" id="ENOG5033R7G">
    <property type="taxonomic scope" value="Bacteria"/>
</dbReference>
<protein>
    <recommendedName>
        <fullName evidence="3">Outer membrane protein beta-barrel domain-containing protein</fullName>
    </recommendedName>
</protein>
<accession>A0A074KX91</accession>
<evidence type="ECO:0000313" key="2">
    <source>
        <dbReference type="Proteomes" id="UP000027821"/>
    </source>
</evidence>
<keyword evidence="2" id="KW-1185">Reference proteome</keyword>
<comment type="caution">
    <text evidence="1">The sequence shown here is derived from an EMBL/GenBank/DDBJ whole genome shotgun (WGS) entry which is preliminary data.</text>
</comment>
<dbReference type="RefSeq" id="WP_051719983.1">
    <property type="nucleotide sequence ID" value="NZ_JMIH01000021.1"/>
</dbReference>
<name>A0A074KX91_9BACT</name>
<reference evidence="1 2" key="1">
    <citation type="submission" date="2014-04" db="EMBL/GenBank/DDBJ databases">
        <title>Characterization and application of a salt tolerant electro-active bacterium.</title>
        <authorList>
            <person name="Yang L."/>
            <person name="Wei S."/>
            <person name="Tay Q.X.M."/>
        </authorList>
    </citation>
    <scope>NUCLEOTIDE SEQUENCE [LARGE SCALE GENOMIC DNA]</scope>
    <source>
        <strain evidence="1 2">LY1</strain>
    </source>
</reference>
<dbReference type="AlphaFoldDB" id="A0A074KX91"/>
<dbReference type="EMBL" id="JMIH01000021">
    <property type="protein sequence ID" value="KEO73574.1"/>
    <property type="molecule type" value="Genomic_DNA"/>
</dbReference>
<evidence type="ECO:0008006" key="3">
    <source>
        <dbReference type="Google" id="ProtNLM"/>
    </source>
</evidence>